<evidence type="ECO:0000313" key="10">
    <source>
        <dbReference type="EMBL" id="RDY25047.1"/>
    </source>
</evidence>
<sequence length="567" mass="67472">MSKIYENSLDTDIKKSKGIYYTPKIIVDYIVEKTLKNHDVIKNPYPRVLDISCGCGNFLLEAYDILYNLFEKNIYELADIYGKEYWQVDNIHNHVISNCIYGVDIDKEAIEILKKSLINKNKYLYIEKINIYCTDSLKKTWSNKFDYIIGNPPYIGHKGLDKKYKEYLMKNYNEVYRDKADLYFCFYKKIIDLLDDKGLASVITPRYFLESPSGKYLRNYIAKKADIKEIVDFLGANIFKNIGIASCIMTFCKKKIKKLEYVDVLKIMDESIKVDNIENLREFINNEGFKRFKVEQDSLKDEWIIINNIDKDFYNKIQQKCKYTLEDIAVSFQGIITGCDKAFILDKEDERINKIDSKLIKKWVKNKNIYKYVVKDSNYRLIYSNDIKDEKNNSIVIKECISKYREKLENRRECKNNIRKWYELQWGRDKKLFESVKIMYPYKSKENRFAIDYNNNFSSADVYSFIIKEEYKSEFSQEYLVGILNSSIYDKYFKLTAKKMSKTAYDYYPNKVMKIKIFKDNNYKEIENLSKNIIESLKKSSLDNESYVKIGHLQQKIDDLIKDSLEL</sequence>
<dbReference type="PANTHER" id="PTHR33841:SF6">
    <property type="entry name" value="TYPE II METHYLTRANSFERASE M.HINDII"/>
    <property type="match status" value="1"/>
</dbReference>
<dbReference type="Pfam" id="PF12950">
    <property type="entry name" value="TaqI_C"/>
    <property type="match status" value="1"/>
</dbReference>
<feature type="domain" description="TaqI-like C-terminal specificity" evidence="9">
    <location>
        <begin position="367"/>
        <end position="510"/>
    </location>
</feature>
<keyword evidence="4" id="KW-0949">S-adenosyl-L-methionine</keyword>
<dbReference type="GO" id="GO:0003677">
    <property type="term" value="F:DNA binding"/>
    <property type="evidence" value="ECO:0007669"/>
    <property type="project" value="UniProtKB-KW"/>
</dbReference>
<dbReference type="Proteomes" id="UP000243494">
    <property type="component" value="Unassembled WGS sequence"/>
</dbReference>
<organism evidence="10 11">
    <name type="scientific">Romboutsia maritimum</name>
    <dbReference type="NCBI Taxonomy" id="2020948"/>
    <lineage>
        <taxon>Bacteria</taxon>
        <taxon>Bacillati</taxon>
        <taxon>Bacillota</taxon>
        <taxon>Clostridia</taxon>
        <taxon>Peptostreptococcales</taxon>
        <taxon>Peptostreptococcaceae</taxon>
        <taxon>Romboutsia</taxon>
    </lineage>
</organism>
<dbReference type="InterPro" id="IPR011639">
    <property type="entry name" value="MethylTrfase_TaqI-like_dom"/>
</dbReference>
<comment type="caution">
    <text evidence="10">The sequence shown here is derived from an EMBL/GenBank/DDBJ whole genome shotgun (WGS) entry which is preliminary data.</text>
</comment>
<keyword evidence="3 10" id="KW-0808">Transferase</keyword>
<dbReference type="EMBL" id="NOJZ02000001">
    <property type="protein sequence ID" value="RDY25047.1"/>
    <property type="molecule type" value="Genomic_DNA"/>
</dbReference>
<dbReference type="InterPro" id="IPR025931">
    <property type="entry name" value="TaqI_C"/>
</dbReference>
<evidence type="ECO:0000256" key="7">
    <source>
        <dbReference type="ARBA" id="ARBA00047942"/>
    </source>
</evidence>
<keyword evidence="2 10" id="KW-0489">Methyltransferase</keyword>
<gene>
    <name evidence="10" type="ORF">CHF27_001995</name>
</gene>
<evidence type="ECO:0000313" key="11">
    <source>
        <dbReference type="Proteomes" id="UP000243494"/>
    </source>
</evidence>
<protein>
    <recommendedName>
        <fullName evidence="1">site-specific DNA-methyltransferase (adenine-specific)</fullName>
        <ecNumber evidence="1">2.1.1.72</ecNumber>
    </recommendedName>
</protein>
<evidence type="ECO:0000256" key="4">
    <source>
        <dbReference type="ARBA" id="ARBA00022691"/>
    </source>
</evidence>
<keyword evidence="11" id="KW-1185">Reference proteome</keyword>
<dbReference type="PROSITE" id="PS00092">
    <property type="entry name" value="N6_MTASE"/>
    <property type="match status" value="1"/>
</dbReference>
<evidence type="ECO:0000259" key="8">
    <source>
        <dbReference type="Pfam" id="PF07669"/>
    </source>
</evidence>
<evidence type="ECO:0000256" key="1">
    <source>
        <dbReference type="ARBA" id="ARBA00011900"/>
    </source>
</evidence>
<name>A0A371IX51_9FIRM</name>
<reference evidence="10 11" key="1">
    <citation type="journal article" date="2017" name="Genome Announc.">
        <title>Draft Genome Sequence of Romboutsia maritimum sp. nov. Strain CCRI-22766(T), Isolated from Coastal Estuarine Mud.</title>
        <authorList>
            <person name="Maheux A.F."/>
            <person name="Boudreau D.K."/>
            <person name="Berube E."/>
            <person name="Boissinot M."/>
            <person name="Raymond F."/>
            <person name="Brodeur S."/>
            <person name="Corbeil J."/>
            <person name="Brightwell G."/>
            <person name="Broda D."/>
            <person name="Omar R.F."/>
            <person name="Bergeron M.G."/>
        </authorList>
    </citation>
    <scope>NUCLEOTIDE SEQUENCE [LARGE SCALE GENOMIC DNA]</scope>
    <source>
        <strain evidence="10 11">CCRI-22766</strain>
    </source>
</reference>
<keyword evidence="6" id="KW-0238">DNA-binding</keyword>
<proteinExistence type="predicted"/>
<evidence type="ECO:0000256" key="5">
    <source>
        <dbReference type="ARBA" id="ARBA00022747"/>
    </source>
</evidence>
<evidence type="ECO:0000256" key="2">
    <source>
        <dbReference type="ARBA" id="ARBA00022603"/>
    </source>
</evidence>
<dbReference type="OrthoDB" id="9815272at2"/>
<dbReference type="AlphaFoldDB" id="A0A371IX51"/>
<feature type="domain" description="Type II methyltransferase M.TaqI-like" evidence="8">
    <location>
        <begin position="98"/>
        <end position="239"/>
    </location>
</feature>
<dbReference type="InterPro" id="IPR050953">
    <property type="entry name" value="N4_N6_ade-DNA_methylase"/>
</dbReference>
<dbReference type="EC" id="2.1.1.72" evidence="1"/>
<dbReference type="SUPFAM" id="SSF53335">
    <property type="entry name" value="S-adenosyl-L-methionine-dependent methyltransferases"/>
    <property type="match status" value="1"/>
</dbReference>
<dbReference type="InterPro" id="IPR029063">
    <property type="entry name" value="SAM-dependent_MTases_sf"/>
</dbReference>
<dbReference type="Pfam" id="PF07669">
    <property type="entry name" value="Eco57I"/>
    <property type="match status" value="1"/>
</dbReference>
<dbReference type="GO" id="GO:0032259">
    <property type="term" value="P:methylation"/>
    <property type="evidence" value="ECO:0007669"/>
    <property type="project" value="UniProtKB-KW"/>
</dbReference>
<evidence type="ECO:0000256" key="6">
    <source>
        <dbReference type="ARBA" id="ARBA00023125"/>
    </source>
</evidence>
<comment type="catalytic activity">
    <reaction evidence="7">
        <text>a 2'-deoxyadenosine in DNA + S-adenosyl-L-methionine = an N(6)-methyl-2'-deoxyadenosine in DNA + S-adenosyl-L-homocysteine + H(+)</text>
        <dbReference type="Rhea" id="RHEA:15197"/>
        <dbReference type="Rhea" id="RHEA-COMP:12418"/>
        <dbReference type="Rhea" id="RHEA-COMP:12419"/>
        <dbReference type="ChEBI" id="CHEBI:15378"/>
        <dbReference type="ChEBI" id="CHEBI:57856"/>
        <dbReference type="ChEBI" id="CHEBI:59789"/>
        <dbReference type="ChEBI" id="CHEBI:90615"/>
        <dbReference type="ChEBI" id="CHEBI:90616"/>
        <dbReference type="EC" id="2.1.1.72"/>
    </reaction>
</comment>
<accession>A0A371IX51</accession>
<dbReference type="PRINTS" id="PR00507">
    <property type="entry name" value="N12N6MTFRASE"/>
</dbReference>
<dbReference type="Gene3D" id="3.40.50.150">
    <property type="entry name" value="Vaccinia Virus protein VP39"/>
    <property type="match status" value="1"/>
</dbReference>
<dbReference type="PANTHER" id="PTHR33841">
    <property type="entry name" value="DNA METHYLTRANSFERASE YEEA-RELATED"/>
    <property type="match status" value="1"/>
</dbReference>
<dbReference type="GO" id="GO:0009007">
    <property type="term" value="F:site-specific DNA-methyltransferase (adenine-specific) activity"/>
    <property type="evidence" value="ECO:0007669"/>
    <property type="project" value="UniProtKB-EC"/>
</dbReference>
<keyword evidence="5" id="KW-0680">Restriction system</keyword>
<dbReference type="CDD" id="cd02440">
    <property type="entry name" value="AdoMet_MTases"/>
    <property type="match status" value="1"/>
</dbReference>
<dbReference type="InterPro" id="IPR002052">
    <property type="entry name" value="DNA_methylase_N6_adenine_CS"/>
</dbReference>
<dbReference type="GO" id="GO:0009307">
    <property type="term" value="P:DNA restriction-modification system"/>
    <property type="evidence" value="ECO:0007669"/>
    <property type="project" value="UniProtKB-KW"/>
</dbReference>
<evidence type="ECO:0000256" key="3">
    <source>
        <dbReference type="ARBA" id="ARBA00022679"/>
    </source>
</evidence>
<evidence type="ECO:0000259" key="9">
    <source>
        <dbReference type="Pfam" id="PF12950"/>
    </source>
</evidence>